<keyword evidence="4" id="KW-1185">Reference proteome</keyword>
<sequence>FAVFFSVIFLLSGCVIIASCHKKIGERNSREIAVSYVPDEDLEKSPAPILPYFPPFGDASSSQLPDYFTAVQNIPEVSWQPNKELWTEDIDGSKDENENPPCYEQALTM</sequence>
<dbReference type="Proteomes" id="UP001159427">
    <property type="component" value="Unassembled WGS sequence"/>
</dbReference>
<evidence type="ECO:0000256" key="1">
    <source>
        <dbReference type="SAM" id="MobiDB-lite"/>
    </source>
</evidence>
<reference evidence="3 4" key="1">
    <citation type="submission" date="2022-05" db="EMBL/GenBank/DDBJ databases">
        <authorList>
            <consortium name="Genoscope - CEA"/>
            <person name="William W."/>
        </authorList>
    </citation>
    <scope>NUCLEOTIDE SEQUENCE [LARGE SCALE GENOMIC DNA]</scope>
</reference>
<dbReference type="EMBL" id="CALNXI010001158">
    <property type="protein sequence ID" value="CAH3157924.1"/>
    <property type="molecule type" value="Genomic_DNA"/>
</dbReference>
<organism evidence="3 4">
    <name type="scientific">Porites evermanni</name>
    <dbReference type="NCBI Taxonomy" id="104178"/>
    <lineage>
        <taxon>Eukaryota</taxon>
        <taxon>Metazoa</taxon>
        <taxon>Cnidaria</taxon>
        <taxon>Anthozoa</taxon>
        <taxon>Hexacorallia</taxon>
        <taxon>Scleractinia</taxon>
        <taxon>Fungiina</taxon>
        <taxon>Poritidae</taxon>
        <taxon>Porites</taxon>
    </lineage>
</organism>
<feature type="region of interest" description="Disordered" evidence="1">
    <location>
        <begin position="88"/>
        <end position="109"/>
    </location>
</feature>
<proteinExistence type="predicted"/>
<feature type="non-terminal residue" evidence="3">
    <location>
        <position position="1"/>
    </location>
</feature>
<gene>
    <name evidence="3" type="ORF">PEVE_00002667</name>
</gene>
<evidence type="ECO:0000313" key="3">
    <source>
        <dbReference type="EMBL" id="CAH3157924.1"/>
    </source>
</evidence>
<feature type="chain" id="PRO_5046691232" evidence="2">
    <location>
        <begin position="21"/>
        <end position="109"/>
    </location>
</feature>
<protein>
    <submittedName>
        <fullName evidence="3">Uncharacterized protein</fullName>
    </submittedName>
</protein>
<feature type="signal peptide" evidence="2">
    <location>
        <begin position="1"/>
        <end position="20"/>
    </location>
</feature>
<name>A0ABN8Q6T0_9CNID</name>
<evidence type="ECO:0000256" key="2">
    <source>
        <dbReference type="SAM" id="SignalP"/>
    </source>
</evidence>
<accession>A0ABN8Q6T0</accession>
<comment type="caution">
    <text evidence="3">The sequence shown here is derived from an EMBL/GenBank/DDBJ whole genome shotgun (WGS) entry which is preliminary data.</text>
</comment>
<evidence type="ECO:0000313" key="4">
    <source>
        <dbReference type="Proteomes" id="UP001159427"/>
    </source>
</evidence>
<keyword evidence="2" id="KW-0732">Signal</keyword>